<sequence>MIFTEHDREVLKKFKNGGAVKTESDKEVVDRWARVGFVHCGYDWGQMCGTAKLCNTYTKHLNR</sequence>
<accession>A0A811TGZ6</accession>
<proteinExistence type="predicted"/>
<dbReference type="EMBL" id="CAJHIS010000017">
    <property type="protein sequence ID" value="CAD6494025.1"/>
    <property type="molecule type" value="Genomic_DNA"/>
</dbReference>
<gene>
    <name evidence="1" type="ORF">EMLJLAPB_00687</name>
</gene>
<dbReference type="Proteomes" id="UP000634805">
    <property type="component" value="Unassembled WGS sequence"/>
</dbReference>
<organism evidence="1 2">
    <name type="scientific">Candidatus Argoarchaeum ethanivorans</name>
    <dbReference type="NCBI Taxonomy" id="2608793"/>
    <lineage>
        <taxon>Archaea</taxon>
        <taxon>Methanobacteriati</taxon>
        <taxon>Methanobacteriota</taxon>
        <taxon>Stenosarchaea group</taxon>
        <taxon>Methanomicrobia</taxon>
        <taxon>Methanosarcinales</taxon>
        <taxon>Methanosarcinales incertae sedis</taxon>
        <taxon>GOM Arc I cluster</taxon>
        <taxon>Candidatus Argoarchaeum</taxon>
    </lineage>
</organism>
<dbReference type="AlphaFoldDB" id="A0A811TGZ6"/>
<reference evidence="1" key="1">
    <citation type="submission" date="2020-10" db="EMBL/GenBank/DDBJ databases">
        <authorList>
            <person name="Hahn C.J."/>
            <person name="Laso-Perez R."/>
            <person name="Vulcano F."/>
            <person name="Vaziourakis K.-M."/>
            <person name="Stokke R."/>
            <person name="Steen I.H."/>
            <person name="Teske A."/>
            <person name="Boetius A."/>
            <person name="Liebeke M."/>
            <person name="Amann R."/>
            <person name="Knittel K."/>
        </authorList>
    </citation>
    <scope>NUCLEOTIDE SEQUENCE</scope>
    <source>
        <strain evidence="1">Gfbio:e3339647-f889-4370-9287-4fb5cb688e4c:AG392D22_GoMArc1</strain>
    </source>
</reference>
<comment type="caution">
    <text evidence="1">The sequence shown here is derived from an EMBL/GenBank/DDBJ whole genome shotgun (WGS) entry which is preliminary data.</text>
</comment>
<protein>
    <submittedName>
        <fullName evidence="1">Uncharacterized protein</fullName>
    </submittedName>
</protein>
<name>A0A811TGZ6_9EURY</name>
<evidence type="ECO:0000313" key="2">
    <source>
        <dbReference type="Proteomes" id="UP000634805"/>
    </source>
</evidence>
<evidence type="ECO:0000313" key="1">
    <source>
        <dbReference type="EMBL" id="CAD6494025.1"/>
    </source>
</evidence>